<accession>A0A9D4H5D4</accession>
<dbReference type="AlphaFoldDB" id="A0A9D4H5D4"/>
<organism evidence="2 3">
    <name type="scientific">Dreissena polymorpha</name>
    <name type="common">Zebra mussel</name>
    <name type="synonym">Mytilus polymorpha</name>
    <dbReference type="NCBI Taxonomy" id="45954"/>
    <lineage>
        <taxon>Eukaryota</taxon>
        <taxon>Metazoa</taxon>
        <taxon>Spiralia</taxon>
        <taxon>Lophotrochozoa</taxon>
        <taxon>Mollusca</taxon>
        <taxon>Bivalvia</taxon>
        <taxon>Autobranchia</taxon>
        <taxon>Heteroconchia</taxon>
        <taxon>Euheterodonta</taxon>
        <taxon>Imparidentia</taxon>
        <taxon>Neoheterodontei</taxon>
        <taxon>Myida</taxon>
        <taxon>Dreissenoidea</taxon>
        <taxon>Dreissenidae</taxon>
        <taxon>Dreissena</taxon>
    </lineage>
</organism>
<dbReference type="EMBL" id="JAIWYP010000005">
    <property type="protein sequence ID" value="KAH3827294.1"/>
    <property type="molecule type" value="Genomic_DNA"/>
</dbReference>
<keyword evidence="3" id="KW-1185">Reference proteome</keyword>
<sequence length="241" mass="27117">MGGVGTGDGLVSIEHYTESKHHQCSIQKANITNIEHYTESKYHQCSIQKANINIEHYTESKHHQCSIQKANITNFNMISIEHQISPSLLGKTDRAAPITTAGCQSSTNHSSRLIEHIASHHIQLVTKFGEDWMKFRDRQTDRQTDQQSDSYITPITNGNGDSGKWQTDQCINGNCSQPNGRNGLDMTCVWRYPSKHGWTLLKYLSVWCMEKLKETMVGSSNITLSTLFDLSLKKSLTNMAG</sequence>
<name>A0A9D4H5D4_DREPO</name>
<feature type="region of interest" description="Disordered" evidence="1">
    <location>
        <begin position="138"/>
        <end position="158"/>
    </location>
</feature>
<proteinExistence type="predicted"/>
<evidence type="ECO:0000313" key="3">
    <source>
        <dbReference type="Proteomes" id="UP000828390"/>
    </source>
</evidence>
<reference evidence="2" key="2">
    <citation type="submission" date="2020-11" db="EMBL/GenBank/DDBJ databases">
        <authorList>
            <person name="McCartney M.A."/>
            <person name="Auch B."/>
            <person name="Kono T."/>
            <person name="Mallez S."/>
            <person name="Becker A."/>
            <person name="Gohl D.M."/>
            <person name="Silverstein K.A.T."/>
            <person name="Koren S."/>
            <person name="Bechman K.B."/>
            <person name="Herman A."/>
            <person name="Abrahante J.E."/>
            <person name="Garbe J."/>
        </authorList>
    </citation>
    <scope>NUCLEOTIDE SEQUENCE</scope>
    <source>
        <strain evidence="2">Duluth1</strain>
        <tissue evidence="2">Whole animal</tissue>
    </source>
</reference>
<gene>
    <name evidence="2" type="ORF">DPMN_129225</name>
</gene>
<evidence type="ECO:0000313" key="2">
    <source>
        <dbReference type="EMBL" id="KAH3827294.1"/>
    </source>
</evidence>
<comment type="caution">
    <text evidence="2">The sequence shown here is derived from an EMBL/GenBank/DDBJ whole genome shotgun (WGS) entry which is preliminary data.</text>
</comment>
<dbReference type="Proteomes" id="UP000828390">
    <property type="component" value="Unassembled WGS sequence"/>
</dbReference>
<protein>
    <submittedName>
        <fullName evidence="2">Uncharacterized protein</fullName>
    </submittedName>
</protein>
<reference evidence="2" key="1">
    <citation type="journal article" date="2019" name="bioRxiv">
        <title>The Genome of the Zebra Mussel, Dreissena polymorpha: A Resource for Invasive Species Research.</title>
        <authorList>
            <person name="McCartney M.A."/>
            <person name="Auch B."/>
            <person name="Kono T."/>
            <person name="Mallez S."/>
            <person name="Zhang Y."/>
            <person name="Obille A."/>
            <person name="Becker A."/>
            <person name="Abrahante J.E."/>
            <person name="Garbe J."/>
            <person name="Badalamenti J.P."/>
            <person name="Herman A."/>
            <person name="Mangelson H."/>
            <person name="Liachko I."/>
            <person name="Sullivan S."/>
            <person name="Sone E.D."/>
            <person name="Koren S."/>
            <person name="Silverstein K.A.T."/>
            <person name="Beckman K.B."/>
            <person name="Gohl D.M."/>
        </authorList>
    </citation>
    <scope>NUCLEOTIDE SEQUENCE</scope>
    <source>
        <strain evidence="2">Duluth1</strain>
        <tissue evidence="2">Whole animal</tissue>
    </source>
</reference>
<evidence type="ECO:0000256" key="1">
    <source>
        <dbReference type="SAM" id="MobiDB-lite"/>
    </source>
</evidence>